<dbReference type="Proteomes" id="UP001254658">
    <property type="component" value="Chromosome"/>
</dbReference>
<evidence type="ECO:0000313" key="2">
    <source>
        <dbReference type="Proteomes" id="UP001254658"/>
    </source>
</evidence>
<reference evidence="1" key="1">
    <citation type="journal article" date="2022" name="Microbiol. Spectr.">
        <title>Optimizing Conditions in the Acid Tolerance Test for Potential Probiotics Using Response Surface Methodology.</title>
        <authorList>
            <person name="Ko H.I."/>
            <person name="Jeong C.H."/>
            <person name="Hong S.W."/>
            <person name="Eun J.B."/>
            <person name="Kim T.W."/>
        </authorList>
    </citation>
    <scope>NUCLEOTIDE SEQUENCE</scope>
    <source>
        <strain evidence="1">KCKM 0438</strain>
    </source>
</reference>
<sequence length="853" mass="93926">MQLNIHDSTLKRIGFINNDLPDALHYFNDNWHRYLAEGTSTFDFSVNKVNPDYALLTLQSYISFSYDDEDYLFNIINIQQDHYSMQLQCENLNLELISEEVGAYGNTKRHSIAWYLKNVAKITDNVVEIGNNPFSTIDEDTSNPILSFDSTETKLARIISICNSFKAEFQFKTNLKDDGTLQNITLDLYQTGGVGQLRKDVTLYYGKNIDGITSTGDRTATFFNSTTVTDSNNKYNWLSIEGKYYNSDGQLEFYKDAGSNTAYAPLSRDMFPSQILSTSSDQYTNKNIQTSASSNDDLWDYAVSQFKLYAYPQMTYEVIVSVNAVTSALGNDKKLNIGDTIIVQDTTFDKSDGGLILSARVSEQEISFTNPLNNKIIFTNFVKLKSAISADLLNKMQELAKQNAPYRSEIDTSNGVQFVNGVGSTTLTARIYLGADPNEKIADSYQWSKDGTLVANAQEITVDASGISEKAVYTYQALINGNVVASKSVTITNVNDGTAGAPGTPGSDGRSITNIEQKYRLTTSSSIPTQDWTDSGWLTSQPTTTSTNKYLWSITRTTFTKAPLTQDIVEQKAVYGNTGSDGNPGKVVSDTEPTTKFKGLTWKYSGANDITASDGTTILAGTEYYWNGTVWALNEINAHNINGDNLSVTNGTFKDGKIESIWGSNGVNGTTTIESNHLIIHSTDSVANTENTVALDNEQGYAQVYVDKKTGRTITVQVSSQGFFVSDSTGPDVSLTPQGIIQTSKKATVNFGYGRNVTLTRDGSYVTITSQNRYTIAPANGTWLRNIATLPSGYRPVEDVLIYNHDLSNSSKFSWSLLHPNGVIDLFSSGNITTTDYILSSAQFWITKDALPS</sequence>
<evidence type="ECO:0000313" key="1">
    <source>
        <dbReference type="EMBL" id="WMX69989.1"/>
    </source>
</evidence>
<name>A0AAX4A6R0_LACLC</name>
<dbReference type="AlphaFoldDB" id="A0AAX4A6R0"/>
<dbReference type="EMBL" id="CP133787">
    <property type="protein sequence ID" value="WMX69989.1"/>
    <property type="molecule type" value="Genomic_DNA"/>
</dbReference>
<gene>
    <name evidence="1" type="ORF">RF668_08800</name>
</gene>
<organism evidence="1 2">
    <name type="scientific">Lactococcus lactis subsp. cremoris</name>
    <name type="common">Streptococcus cremoris</name>
    <dbReference type="NCBI Taxonomy" id="1359"/>
    <lineage>
        <taxon>Bacteria</taxon>
        <taxon>Bacillati</taxon>
        <taxon>Bacillota</taxon>
        <taxon>Bacilli</taxon>
        <taxon>Lactobacillales</taxon>
        <taxon>Streptococcaceae</taxon>
        <taxon>Lactococcus</taxon>
    </lineage>
</organism>
<protein>
    <submittedName>
        <fullName evidence="1">Uncharacterized protein</fullName>
    </submittedName>
</protein>
<dbReference type="RefSeq" id="WP_309558626.1">
    <property type="nucleotide sequence ID" value="NZ_CP133787.1"/>
</dbReference>
<reference evidence="1" key="2">
    <citation type="submission" date="2023-09" db="EMBL/GenBank/DDBJ databases">
        <authorList>
            <person name="Kim T.W."/>
        </authorList>
    </citation>
    <scope>NUCLEOTIDE SEQUENCE</scope>
    <source>
        <strain evidence="1">KCKM 0438</strain>
    </source>
</reference>
<proteinExistence type="predicted"/>
<accession>A0AAX4A6R0</accession>